<feature type="region of interest" description="Disordered" evidence="1">
    <location>
        <begin position="581"/>
        <end position="672"/>
    </location>
</feature>
<protein>
    <recommendedName>
        <fullName evidence="2">Helicase MOV-10-like beta-barrel domain-containing protein</fullName>
    </recommendedName>
</protein>
<feature type="compositionally biased region" description="Low complexity" evidence="1">
    <location>
        <begin position="650"/>
        <end position="672"/>
    </location>
</feature>
<feature type="compositionally biased region" description="Basic and acidic residues" evidence="1">
    <location>
        <begin position="620"/>
        <end position="630"/>
    </location>
</feature>
<dbReference type="AlphaFoldDB" id="A0ABD3J010"/>
<feature type="domain" description="Helicase MOV-10-like beta-barrel" evidence="2">
    <location>
        <begin position="899"/>
        <end position="968"/>
    </location>
</feature>
<dbReference type="EMBL" id="JBJKBG010000010">
    <property type="protein sequence ID" value="KAL3718763.1"/>
    <property type="molecule type" value="Genomic_DNA"/>
</dbReference>
<proteinExistence type="predicted"/>
<dbReference type="Gene3D" id="3.40.50.300">
    <property type="entry name" value="P-loop containing nucleotide triphosphate hydrolases"/>
    <property type="match status" value="1"/>
</dbReference>
<gene>
    <name evidence="3" type="ORF">ACJRO7_003811</name>
</gene>
<comment type="caution">
    <text evidence="3">The sequence shown here is derived from an EMBL/GenBank/DDBJ whole genome shotgun (WGS) entry which is preliminary data.</text>
</comment>
<sequence length="1251" mass="138894">MSAFLGRLRRIFSGKEEGGHHHRQTDRNLGYGGLLLKRIRSVFGSLPTYHHHHQEQESSQSLTFALPSLSPLRVHVVVHNPLTGDLIGLQNEPKFGTIVDELIMARLSQSSHHQEQELSRSLTFAPPSLSPLCVHLVVHNPLTGESVGLPNEPKFGRTVGELIKARLSQYSHHQEQELSQSLIFTPPSLSPLCVHFVVHNPLTGDLIRLQNELKFGMTVDELIMSRLSQSSHNQEQELLQSLTFTTPSLLPPHVHLVVHNPLTGDLIGLQNEPKFGVTVDELIMAGLSQHSHHQEQELSQSLTFAPPSLSPLRVHLVVHNPLTGDLIGLQYEPKFGMTADELIMSMLSQSSHHQEQELSQSFTLAPPSLSPLCVHLVVHNPLTGDLIQLQNEPKFSMTADELIMVRLSQSSHHQEQELSQSLTFAPPSLLPLGVHPVVNNPLTRDLIGLQNEPKFGMTVCALIMARLSQYSHGTSPSASVKPSHFASKAFIVSFSDPFVSPAKRPLISSPLKQYLAQSPQPWSELSSSHLQCPLSETSLPTPKVEQHSSQSAKECEPVFSAAIFQANPTSVSIYSNKYVPKSETSQSLPSNTNEPSPLKFTLPSSSSTRHVVVHNPMTRDPTRPKSELKLSRSVSDLTQSSHGTSPFNAVPSGSPKPSPSVSKPSTITSSNPFVSPAKPAALSALPAVSETIPPSISSHSNQNVAKPPWPSDELSSSRVQSPSSSTTTSPTPKAQKLSAEQFKWDVPPVVLETKPPRRSDELSSYHVQSPSSSKTNSCTPKALEHSAKQNKPVLRAVSSVWPNQRKKTVYVQKDTSPIYSIPEDVEDLIKRDIVPGVLQKPLSPSTYRDYFAALLYAEDFYIEKWTEFVMKDVTLELDQSTIYKNERNYDCFSEENCVTFVQFKMESVPAHRPFLLSRDFVFAKPLDKKDTQYQGFVCKVKKGSIVLAEFGDDFHSHHHSSSRYNISFSFNRVCLKRARQAVEATSDPSFRNFLFPICATRRDLFALPSLFFSEDVLYSEQRSAIRQILTLKGSAPFLMEGPLCTRDLRLSIAGVVVREAVSQVYQRCKDPRILVAAPINKTCDILMRSLMKEIPDSEIFRANAAFREKDGVPIDILPSCLYEKESKCFACPPLQELQRFKVIFSTFVSSFRLHNEGINAGHFSHIFLVDASSTSEPEAMIVLANLANEDTTVVVTGVQGNRSGRVRSQIAQKNGLQISYFERLRELTPYKNLDPAFIAQVAAEPERMNSA</sequence>
<feature type="compositionally biased region" description="Polar residues" evidence="1">
    <location>
        <begin position="765"/>
        <end position="779"/>
    </location>
</feature>
<name>A0ABD3J010_EUCGL</name>
<evidence type="ECO:0000259" key="2">
    <source>
        <dbReference type="Pfam" id="PF21634"/>
    </source>
</evidence>
<organism evidence="3 4">
    <name type="scientific">Eucalyptus globulus</name>
    <name type="common">Tasmanian blue gum</name>
    <dbReference type="NCBI Taxonomy" id="34317"/>
    <lineage>
        <taxon>Eukaryota</taxon>
        <taxon>Viridiplantae</taxon>
        <taxon>Streptophyta</taxon>
        <taxon>Embryophyta</taxon>
        <taxon>Tracheophyta</taxon>
        <taxon>Spermatophyta</taxon>
        <taxon>Magnoliopsida</taxon>
        <taxon>eudicotyledons</taxon>
        <taxon>Gunneridae</taxon>
        <taxon>Pentapetalae</taxon>
        <taxon>rosids</taxon>
        <taxon>malvids</taxon>
        <taxon>Myrtales</taxon>
        <taxon>Myrtaceae</taxon>
        <taxon>Myrtoideae</taxon>
        <taxon>Eucalypteae</taxon>
        <taxon>Eucalyptus</taxon>
    </lineage>
</organism>
<accession>A0ABD3J010</accession>
<dbReference type="Proteomes" id="UP001634007">
    <property type="component" value="Unassembled WGS sequence"/>
</dbReference>
<dbReference type="InterPro" id="IPR027417">
    <property type="entry name" value="P-loop_NTPase"/>
</dbReference>
<dbReference type="Pfam" id="PF21634">
    <property type="entry name" value="MOV-10_beta-barrel"/>
    <property type="match status" value="1"/>
</dbReference>
<feature type="compositionally biased region" description="Polar residues" evidence="1">
    <location>
        <begin position="632"/>
        <end position="647"/>
    </location>
</feature>
<feature type="compositionally biased region" description="Polar residues" evidence="1">
    <location>
        <begin position="582"/>
        <end position="595"/>
    </location>
</feature>
<feature type="compositionally biased region" description="Basic and acidic residues" evidence="1">
    <location>
        <begin position="754"/>
        <end position="763"/>
    </location>
</feature>
<evidence type="ECO:0000256" key="1">
    <source>
        <dbReference type="SAM" id="MobiDB-lite"/>
    </source>
</evidence>
<keyword evidence="4" id="KW-1185">Reference proteome</keyword>
<dbReference type="PANTHER" id="PTHR14928:SF14">
    <property type="entry name" value="ACETAZOLAMIDE CONFERRING RESISTANCE PROTEIN ZAM"/>
    <property type="match status" value="1"/>
</dbReference>
<dbReference type="PANTHER" id="PTHR14928">
    <property type="entry name" value="MICRO-RNA BINDING ZINC FINGER CCCH DOMAIN-CONTAINING PROTEIN 7"/>
    <property type="match status" value="1"/>
</dbReference>
<evidence type="ECO:0000313" key="4">
    <source>
        <dbReference type="Proteomes" id="UP001634007"/>
    </source>
</evidence>
<feature type="compositionally biased region" description="Polar residues" evidence="1">
    <location>
        <begin position="693"/>
        <end position="704"/>
    </location>
</feature>
<dbReference type="InterPro" id="IPR039691">
    <property type="entry name" value="ZC3H7A/B"/>
</dbReference>
<feature type="region of interest" description="Disordered" evidence="1">
    <location>
        <begin position="693"/>
        <end position="787"/>
    </location>
</feature>
<reference evidence="3 4" key="1">
    <citation type="submission" date="2024-11" db="EMBL/GenBank/DDBJ databases">
        <title>Chromosome-level genome assembly of Eucalyptus globulus Labill. provides insights into its genome evolution.</title>
        <authorList>
            <person name="Li X."/>
        </authorList>
    </citation>
    <scope>NUCLEOTIDE SEQUENCE [LARGE SCALE GENOMIC DNA]</scope>
    <source>
        <strain evidence="3">CL2024</strain>
        <tissue evidence="3">Fresh tender leaves</tissue>
    </source>
</reference>
<evidence type="ECO:0000313" key="3">
    <source>
        <dbReference type="EMBL" id="KAL3718763.1"/>
    </source>
</evidence>
<dbReference type="InterPro" id="IPR049080">
    <property type="entry name" value="MOV-10-like_beta-barrel"/>
</dbReference>
<feature type="compositionally biased region" description="Low complexity" evidence="1">
    <location>
        <begin position="716"/>
        <end position="732"/>
    </location>
</feature>